<evidence type="ECO:0000256" key="4">
    <source>
        <dbReference type="ARBA" id="ARBA00023267"/>
    </source>
</evidence>
<dbReference type="SUPFAM" id="SSF55681">
    <property type="entry name" value="Class II aaRS and biotin synthetases"/>
    <property type="match status" value="1"/>
</dbReference>
<keyword evidence="1 5" id="KW-0436">Ligase</keyword>
<keyword evidence="2 5" id="KW-0547">Nucleotide-binding</keyword>
<dbReference type="NCBIfam" id="TIGR00121">
    <property type="entry name" value="birA_ligase"/>
    <property type="match status" value="1"/>
</dbReference>
<evidence type="ECO:0000313" key="8">
    <source>
        <dbReference type="Proteomes" id="UP000782705"/>
    </source>
</evidence>
<dbReference type="InterPro" id="IPR036388">
    <property type="entry name" value="WH-like_DNA-bd_sf"/>
</dbReference>
<proteinExistence type="inferred from homology"/>
<dbReference type="Pfam" id="PF08279">
    <property type="entry name" value="HTH_11"/>
    <property type="match status" value="1"/>
</dbReference>
<keyword evidence="5" id="KW-0804">Transcription</keyword>
<comment type="catalytic activity">
    <reaction evidence="5">
        <text>biotin + L-lysyl-[protein] + ATP = N(6)-biotinyl-L-lysyl-[protein] + AMP + diphosphate + H(+)</text>
        <dbReference type="Rhea" id="RHEA:11756"/>
        <dbReference type="Rhea" id="RHEA-COMP:9752"/>
        <dbReference type="Rhea" id="RHEA-COMP:10505"/>
        <dbReference type="ChEBI" id="CHEBI:15378"/>
        <dbReference type="ChEBI" id="CHEBI:29969"/>
        <dbReference type="ChEBI" id="CHEBI:30616"/>
        <dbReference type="ChEBI" id="CHEBI:33019"/>
        <dbReference type="ChEBI" id="CHEBI:57586"/>
        <dbReference type="ChEBI" id="CHEBI:83144"/>
        <dbReference type="ChEBI" id="CHEBI:456215"/>
        <dbReference type="EC" id="6.3.4.15"/>
    </reaction>
</comment>
<dbReference type="InterPro" id="IPR004143">
    <property type="entry name" value="BPL_LPL_catalytic"/>
</dbReference>
<dbReference type="Gene3D" id="2.30.30.100">
    <property type="match status" value="1"/>
</dbReference>
<feature type="binding site" evidence="5">
    <location>
        <position position="180"/>
    </location>
    <ligand>
        <name>biotin</name>
        <dbReference type="ChEBI" id="CHEBI:57586"/>
    </ligand>
</feature>
<feature type="domain" description="BPL/LPL catalytic" evidence="6">
    <location>
        <begin position="73"/>
        <end position="255"/>
    </location>
</feature>
<keyword evidence="3 5" id="KW-0067">ATP-binding</keyword>
<dbReference type="EC" id="6.3.4.15" evidence="5"/>
<keyword evidence="5" id="KW-0238">DNA-binding</keyword>
<gene>
    <name evidence="5" type="primary">birA</name>
    <name evidence="7" type="ORF">BAU17_10545</name>
</gene>
<dbReference type="Gene3D" id="1.10.10.10">
    <property type="entry name" value="Winged helix-like DNA-binding domain superfamily/Winged helix DNA-binding domain"/>
    <property type="match status" value="1"/>
</dbReference>
<dbReference type="HAMAP" id="MF_00978">
    <property type="entry name" value="Bifunct_BirA"/>
    <property type="match status" value="1"/>
</dbReference>
<protein>
    <recommendedName>
        <fullName evidence="5">Bifunctional ligase/repressor BirA</fullName>
    </recommendedName>
    <alternativeName>
        <fullName evidence="5">Biotin--[acetyl-CoA-carboxylase] ligase</fullName>
        <ecNumber evidence="5">6.3.4.15</ecNumber>
    </alternativeName>
    <alternativeName>
        <fullName evidence="5">Biotin--protein ligase</fullName>
    </alternativeName>
    <alternativeName>
        <fullName evidence="5">Biotin-[acetyl-CoA carboxylase] synthetase</fullName>
    </alternativeName>
</protein>
<comment type="similarity">
    <text evidence="5">Belongs to the biotin--protein ligase family.</text>
</comment>
<evidence type="ECO:0000313" key="7">
    <source>
        <dbReference type="EMBL" id="KAF1304632.1"/>
    </source>
</evidence>
<dbReference type="Gene3D" id="3.30.930.10">
    <property type="entry name" value="Bira Bifunctional Protein, Domain 2"/>
    <property type="match status" value="1"/>
</dbReference>
<comment type="function">
    <text evidence="5">Acts both as a biotin--[acetyl-CoA-carboxylase] ligase and a repressor.</text>
</comment>
<dbReference type="SUPFAM" id="SSF50037">
    <property type="entry name" value="C-terminal domain of transcriptional repressors"/>
    <property type="match status" value="1"/>
</dbReference>
<dbReference type="InterPro" id="IPR003142">
    <property type="entry name" value="BPL_C"/>
</dbReference>
<comment type="caution">
    <text evidence="5">Lacks conserved residue(s) required for the propagation of feature annotation.</text>
</comment>
<evidence type="ECO:0000256" key="5">
    <source>
        <dbReference type="HAMAP-Rule" id="MF_00978"/>
    </source>
</evidence>
<keyword evidence="5" id="KW-0805">Transcription regulation</keyword>
<accession>A0ABQ6Z0T1</accession>
<sequence>MSTKQQVLTLLRHSGAIFSGEKLAQEIGVSRTAIWKAVRELEKMGYIIQRHANGYQYLPSDVLENTAIAQTHLPSEHIFLMDETESTMKVAKLAALNQQEAPALYIAETQTGGHGRFGRPFFSPKGQIYMSLLLNPNQSFEELPQYTLLAAVAVSLAIDEVTGRKTDIKWVNDIYLDGKKICGILSEATSDFEAGRISHVILGMGINFSIPPETFPDGLEKKASSLFPDGKPTVSRNQLIQLIWQNFFELLDGLPDNSYLKVYREKSFVLGKTVSFVQQGVTYSGIAKEISDTGELLVETSIGLKNLSSGEISLQTIG</sequence>
<evidence type="ECO:0000256" key="3">
    <source>
        <dbReference type="ARBA" id="ARBA00022840"/>
    </source>
</evidence>
<dbReference type="PANTHER" id="PTHR12835:SF5">
    <property type="entry name" value="BIOTIN--PROTEIN LIGASE"/>
    <property type="match status" value="1"/>
</dbReference>
<name>A0ABQ6Z0T1_9ENTE</name>
<keyword evidence="5" id="KW-0678">Repressor</keyword>
<dbReference type="Pfam" id="PF03099">
    <property type="entry name" value="BPL_LplA_LipB"/>
    <property type="match status" value="1"/>
</dbReference>
<evidence type="ECO:0000259" key="6">
    <source>
        <dbReference type="PROSITE" id="PS51733"/>
    </source>
</evidence>
<dbReference type="InterPro" id="IPR045864">
    <property type="entry name" value="aa-tRNA-synth_II/BPL/LPL"/>
</dbReference>
<dbReference type="EMBL" id="MAEL01000031">
    <property type="protein sequence ID" value="KAF1304632.1"/>
    <property type="molecule type" value="Genomic_DNA"/>
</dbReference>
<dbReference type="Pfam" id="PF02237">
    <property type="entry name" value="BPL_C"/>
    <property type="match status" value="1"/>
</dbReference>
<keyword evidence="4 5" id="KW-0092">Biotin</keyword>
<dbReference type="InterPro" id="IPR013196">
    <property type="entry name" value="HTH_11"/>
</dbReference>
<evidence type="ECO:0000256" key="1">
    <source>
        <dbReference type="ARBA" id="ARBA00022598"/>
    </source>
</evidence>
<dbReference type="PANTHER" id="PTHR12835">
    <property type="entry name" value="BIOTIN PROTEIN LIGASE"/>
    <property type="match status" value="1"/>
</dbReference>
<feature type="DNA-binding region" description="H-T-H motif" evidence="5">
    <location>
        <begin position="20"/>
        <end position="39"/>
    </location>
</feature>
<keyword evidence="8" id="KW-1185">Reference proteome</keyword>
<evidence type="ECO:0000256" key="2">
    <source>
        <dbReference type="ARBA" id="ARBA00022741"/>
    </source>
</evidence>
<dbReference type="PROSITE" id="PS51733">
    <property type="entry name" value="BPL_LPL_CATALYTIC"/>
    <property type="match status" value="1"/>
</dbReference>
<dbReference type="SUPFAM" id="SSF46785">
    <property type="entry name" value="Winged helix' DNA-binding domain"/>
    <property type="match status" value="1"/>
</dbReference>
<reference evidence="7 8" key="1">
    <citation type="submission" date="2016-06" db="EMBL/GenBank/DDBJ databases">
        <title>Four novel species of enterococci isolated from chicken manure.</title>
        <authorList>
            <person name="Van Tyne D."/>
        </authorList>
    </citation>
    <scope>NUCLEOTIDE SEQUENCE [LARGE SCALE GENOMIC DNA]</scope>
    <source>
        <strain evidence="7 8">CU12B</strain>
    </source>
</reference>
<comment type="caution">
    <text evidence="7">The sequence shown here is derived from an EMBL/GenBank/DDBJ whole genome shotgun (WGS) entry which is preliminary data.</text>
</comment>
<dbReference type="RefSeq" id="WP_161901660.1">
    <property type="nucleotide sequence ID" value="NZ_MAEL01000031.1"/>
</dbReference>
<dbReference type="CDD" id="cd16442">
    <property type="entry name" value="BPL"/>
    <property type="match status" value="1"/>
</dbReference>
<dbReference type="InterPro" id="IPR004408">
    <property type="entry name" value="Biotin_CoA_COase_ligase"/>
</dbReference>
<dbReference type="InterPro" id="IPR030855">
    <property type="entry name" value="Bifunct_BirA"/>
</dbReference>
<dbReference type="GO" id="GO:0016874">
    <property type="term" value="F:ligase activity"/>
    <property type="evidence" value="ECO:0007669"/>
    <property type="project" value="UniProtKB-KW"/>
</dbReference>
<dbReference type="InterPro" id="IPR036390">
    <property type="entry name" value="WH_DNA-bd_sf"/>
</dbReference>
<dbReference type="InterPro" id="IPR008988">
    <property type="entry name" value="Transcriptional_repressor_C"/>
</dbReference>
<organism evidence="7 8">
    <name type="scientific">Candidatus Enterococcus willemsii</name>
    <dbReference type="NCBI Taxonomy" id="1857215"/>
    <lineage>
        <taxon>Bacteria</taxon>
        <taxon>Bacillati</taxon>
        <taxon>Bacillota</taxon>
        <taxon>Bacilli</taxon>
        <taxon>Lactobacillales</taxon>
        <taxon>Enterococcaceae</taxon>
        <taxon>Enterococcus</taxon>
    </lineage>
</organism>
<dbReference type="Proteomes" id="UP000782705">
    <property type="component" value="Unassembled WGS sequence"/>
</dbReference>
<feature type="binding site" evidence="5">
    <location>
        <position position="110"/>
    </location>
    <ligand>
        <name>biotin</name>
        <dbReference type="ChEBI" id="CHEBI:57586"/>
    </ligand>
</feature>